<dbReference type="GO" id="GO:0030170">
    <property type="term" value="F:pyridoxal phosphate binding"/>
    <property type="evidence" value="ECO:0007669"/>
    <property type="project" value="InterPro"/>
</dbReference>
<evidence type="ECO:0000313" key="8">
    <source>
        <dbReference type="Proteomes" id="UP000501891"/>
    </source>
</evidence>
<organism evidence="7 8">
    <name type="scientific">Aerophototrophica crusticola</name>
    <dbReference type="NCBI Taxonomy" id="1709002"/>
    <lineage>
        <taxon>Bacteria</taxon>
        <taxon>Pseudomonadati</taxon>
        <taxon>Pseudomonadota</taxon>
        <taxon>Alphaproteobacteria</taxon>
        <taxon>Rhodospirillales</taxon>
        <taxon>Rhodospirillaceae</taxon>
        <taxon>Aerophototrophica</taxon>
    </lineage>
</organism>
<keyword evidence="8" id="KW-1185">Reference proteome</keyword>
<dbReference type="Pfam" id="PF00155">
    <property type="entry name" value="Aminotran_1_2"/>
    <property type="match status" value="1"/>
</dbReference>
<gene>
    <name evidence="7" type="ORF">HHL28_08410</name>
</gene>
<keyword evidence="4" id="KW-0238">DNA-binding</keyword>
<dbReference type="InterPro" id="IPR004839">
    <property type="entry name" value="Aminotransferase_I/II_large"/>
</dbReference>
<dbReference type="EMBL" id="CP051775">
    <property type="protein sequence ID" value="QJE73099.1"/>
    <property type="molecule type" value="Genomic_DNA"/>
</dbReference>
<dbReference type="SUPFAM" id="SSF53383">
    <property type="entry name" value="PLP-dependent transferases"/>
    <property type="match status" value="1"/>
</dbReference>
<dbReference type="InterPro" id="IPR015424">
    <property type="entry name" value="PyrdxlP-dep_Trfase"/>
</dbReference>
<dbReference type="CDD" id="cd00609">
    <property type="entry name" value="AAT_like"/>
    <property type="match status" value="1"/>
</dbReference>
<dbReference type="SUPFAM" id="SSF46785">
    <property type="entry name" value="Winged helix' DNA-binding domain"/>
    <property type="match status" value="1"/>
</dbReference>
<evidence type="ECO:0000256" key="2">
    <source>
        <dbReference type="ARBA" id="ARBA00022898"/>
    </source>
</evidence>
<dbReference type="Proteomes" id="UP000501891">
    <property type="component" value="Chromosome"/>
</dbReference>
<keyword evidence="7" id="KW-0808">Transferase</keyword>
<dbReference type="GO" id="GO:0003677">
    <property type="term" value="F:DNA binding"/>
    <property type="evidence" value="ECO:0007669"/>
    <property type="project" value="UniProtKB-KW"/>
</dbReference>
<dbReference type="InterPro" id="IPR036388">
    <property type="entry name" value="WH-like_DNA-bd_sf"/>
</dbReference>
<keyword evidence="7" id="KW-0032">Aminotransferase</keyword>
<dbReference type="CDD" id="cd07377">
    <property type="entry name" value="WHTH_GntR"/>
    <property type="match status" value="1"/>
</dbReference>
<dbReference type="GO" id="GO:0003700">
    <property type="term" value="F:DNA-binding transcription factor activity"/>
    <property type="evidence" value="ECO:0007669"/>
    <property type="project" value="InterPro"/>
</dbReference>
<reference evidence="7" key="1">
    <citation type="submission" date="2020-04" db="EMBL/GenBank/DDBJ databases">
        <title>A desert anoxygenic phototrophic bacterium fixes CO2 using RubisCO under aerobic conditions.</title>
        <authorList>
            <person name="Tang K."/>
        </authorList>
    </citation>
    <scope>NUCLEOTIDE SEQUENCE [LARGE SCALE GENOMIC DNA]</scope>
    <source>
        <strain evidence="7">MIMtkB3</strain>
    </source>
</reference>
<dbReference type="KEGG" id="acru:HHL28_08410"/>
<proteinExistence type="inferred from homology"/>
<evidence type="ECO:0000256" key="1">
    <source>
        <dbReference type="ARBA" id="ARBA00005384"/>
    </source>
</evidence>
<dbReference type="PANTHER" id="PTHR46577">
    <property type="entry name" value="HTH-TYPE TRANSCRIPTIONAL REGULATORY PROTEIN GABR"/>
    <property type="match status" value="1"/>
</dbReference>
<dbReference type="AlphaFoldDB" id="A0A858R6D0"/>
<evidence type="ECO:0000256" key="3">
    <source>
        <dbReference type="ARBA" id="ARBA00023015"/>
    </source>
</evidence>
<sequence>MKLSQGPLVSLFAEDTGVPLQQRLFDRLRGAILSGAIRPGDRLPSTRTLSRDLGVSRNTVVAAVDRLTSEGYLEARVGSGTYVSRALPEEAMAPALRLAPTPRPVRPATVPAAGAELLPFRPGVPAIDQFEVETWRKLLAKRWRDAAGLLLGSDTSGGWLPLRRTLAAHLQTSRGLDCDAEQILVLPGRTAALQLAAALVLAPGARVWVEDPGCPVQRTVLNGRGLHPVTVPVDAEGMDVDRAQRLAPDVDAALVTPGWQFPLGGSLGMRRRQALLAWARRSGAWIIEDDCDGGIRYSGRPLASLQGLDGGGRVLHLGCLERTLVPALRLAWLVVPPELVGAAQALRQTLDLAVALPEQMAVHDFLAEGHFASHLRRARCAYAERQEALLTAAKRHWHGAISLSPSPAGLHLTGRIDPGLGFADTELEALAAAHRLELPALSGFRQGAGERDMVVLGYAPFTPERIGRAAERLALVLDRALPARRRGLFRAAVPAE</sequence>
<keyword evidence="3" id="KW-0805">Transcription regulation</keyword>
<dbReference type="PROSITE" id="PS50949">
    <property type="entry name" value="HTH_GNTR"/>
    <property type="match status" value="1"/>
</dbReference>
<evidence type="ECO:0000259" key="6">
    <source>
        <dbReference type="PROSITE" id="PS50949"/>
    </source>
</evidence>
<evidence type="ECO:0000256" key="5">
    <source>
        <dbReference type="ARBA" id="ARBA00023163"/>
    </source>
</evidence>
<dbReference type="InterPro" id="IPR015421">
    <property type="entry name" value="PyrdxlP-dep_Trfase_major"/>
</dbReference>
<dbReference type="Gene3D" id="1.10.10.10">
    <property type="entry name" value="Winged helix-like DNA-binding domain superfamily/Winged helix DNA-binding domain"/>
    <property type="match status" value="1"/>
</dbReference>
<dbReference type="PRINTS" id="PR00035">
    <property type="entry name" value="HTHGNTR"/>
</dbReference>
<evidence type="ECO:0000313" key="7">
    <source>
        <dbReference type="EMBL" id="QJE73099.1"/>
    </source>
</evidence>
<dbReference type="InterPro" id="IPR051446">
    <property type="entry name" value="HTH_trans_reg/aminotransferase"/>
</dbReference>
<dbReference type="GO" id="GO:0008483">
    <property type="term" value="F:transaminase activity"/>
    <property type="evidence" value="ECO:0007669"/>
    <property type="project" value="UniProtKB-KW"/>
</dbReference>
<dbReference type="InterPro" id="IPR036390">
    <property type="entry name" value="WH_DNA-bd_sf"/>
</dbReference>
<keyword evidence="5" id="KW-0804">Transcription</keyword>
<keyword evidence="2" id="KW-0663">Pyridoxal phosphate</keyword>
<accession>A0A858R6D0</accession>
<name>A0A858R6D0_9PROT</name>
<protein>
    <submittedName>
        <fullName evidence="7">PLP-dependent aminotransferase family protein</fullName>
    </submittedName>
</protein>
<dbReference type="Pfam" id="PF00392">
    <property type="entry name" value="GntR"/>
    <property type="match status" value="1"/>
</dbReference>
<dbReference type="PANTHER" id="PTHR46577:SF1">
    <property type="entry name" value="HTH-TYPE TRANSCRIPTIONAL REGULATORY PROTEIN GABR"/>
    <property type="match status" value="1"/>
</dbReference>
<dbReference type="SMART" id="SM00345">
    <property type="entry name" value="HTH_GNTR"/>
    <property type="match status" value="1"/>
</dbReference>
<dbReference type="Gene3D" id="3.40.640.10">
    <property type="entry name" value="Type I PLP-dependent aspartate aminotransferase-like (Major domain)"/>
    <property type="match status" value="1"/>
</dbReference>
<evidence type="ECO:0000256" key="4">
    <source>
        <dbReference type="ARBA" id="ARBA00023125"/>
    </source>
</evidence>
<feature type="domain" description="HTH gntR-type" evidence="6">
    <location>
        <begin position="18"/>
        <end position="86"/>
    </location>
</feature>
<dbReference type="InterPro" id="IPR000524">
    <property type="entry name" value="Tscrpt_reg_HTH_GntR"/>
</dbReference>
<comment type="similarity">
    <text evidence="1">In the C-terminal section; belongs to the class-I pyridoxal-phosphate-dependent aminotransferase family.</text>
</comment>